<name>A0A382PZH8_9ZZZZ</name>
<gene>
    <name evidence="1" type="ORF">METZ01_LOCUS331608</name>
</gene>
<feature type="non-terminal residue" evidence="1">
    <location>
        <position position="1"/>
    </location>
</feature>
<evidence type="ECO:0000313" key="1">
    <source>
        <dbReference type="EMBL" id="SVC78754.1"/>
    </source>
</evidence>
<proteinExistence type="predicted"/>
<organism evidence="1">
    <name type="scientific">marine metagenome</name>
    <dbReference type="NCBI Taxonomy" id="408172"/>
    <lineage>
        <taxon>unclassified sequences</taxon>
        <taxon>metagenomes</taxon>
        <taxon>ecological metagenomes</taxon>
    </lineage>
</organism>
<protein>
    <submittedName>
        <fullName evidence="1">Uncharacterized protein</fullName>
    </submittedName>
</protein>
<dbReference type="EMBL" id="UINC01110923">
    <property type="protein sequence ID" value="SVC78754.1"/>
    <property type="molecule type" value="Genomic_DNA"/>
</dbReference>
<reference evidence="1" key="1">
    <citation type="submission" date="2018-05" db="EMBL/GenBank/DDBJ databases">
        <authorList>
            <person name="Lanie J.A."/>
            <person name="Ng W.-L."/>
            <person name="Kazmierczak K.M."/>
            <person name="Andrzejewski T.M."/>
            <person name="Davidsen T.M."/>
            <person name="Wayne K.J."/>
            <person name="Tettelin H."/>
            <person name="Glass J.I."/>
            <person name="Rusch D."/>
            <person name="Podicherti R."/>
            <person name="Tsui H.-C.T."/>
            <person name="Winkler M.E."/>
        </authorList>
    </citation>
    <scope>NUCLEOTIDE SEQUENCE</scope>
</reference>
<accession>A0A382PZH8</accession>
<dbReference type="AlphaFoldDB" id="A0A382PZH8"/>
<sequence length="27" mass="2969">IRLEVLVDAALMWSPTCKCKVASLFSS</sequence>